<evidence type="ECO:0000256" key="2">
    <source>
        <dbReference type="ARBA" id="ARBA00022448"/>
    </source>
</evidence>
<evidence type="ECO:0000256" key="7">
    <source>
        <dbReference type="ARBA" id="ARBA00023014"/>
    </source>
</evidence>
<evidence type="ECO:0000256" key="5">
    <source>
        <dbReference type="ARBA" id="ARBA00022982"/>
    </source>
</evidence>
<dbReference type="InterPro" id="IPR050954">
    <property type="entry name" value="ET_IronSulfur_Cluster-Binding"/>
</dbReference>
<evidence type="ECO:0000256" key="1">
    <source>
        <dbReference type="ARBA" id="ARBA00001966"/>
    </source>
</evidence>
<dbReference type="PANTHER" id="PTHR43177:SF3">
    <property type="entry name" value="PROTEIN NRFC HOMOLOG"/>
    <property type="match status" value="1"/>
</dbReference>
<feature type="domain" description="4Fe-4S ferredoxin-type" evidence="8">
    <location>
        <begin position="4"/>
        <end position="34"/>
    </location>
</feature>
<dbReference type="GO" id="GO:0009055">
    <property type="term" value="F:electron transfer activity"/>
    <property type="evidence" value="ECO:0007669"/>
    <property type="project" value="InterPro"/>
</dbReference>
<evidence type="ECO:0000313" key="10">
    <source>
        <dbReference type="Proteomes" id="UP000462362"/>
    </source>
</evidence>
<dbReference type="Gene3D" id="3.30.70.20">
    <property type="match status" value="2"/>
</dbReference>
<dbReference type="RefSeq" id="WP_155165772.1">
    <property type="nucleotide sequence ID" value="NZ_DBGEHT010000106.1"/>
</dbReference>
<dbReference type="Pfam" id="PF12800">
    <property type="entry name" value="Fer4_4"/>
    <property type="match status" value="1"/>
</dbReference>
<protein>
    <submittedName>
        <fullName evidence="9">4Fe-4S dicluster domain-containing protein</fullName>
    </submittedName>
</protein>
<evidence type="ECO:0000313" key="9">
    <source>
        <dbReference type="EMBL" id="MTU42735.1"/>
    </source>
</evidence>
<dbReference type="GO" id="GO:0046872">
    <property type="term" value="F:metal ion binding"/>
    <property type="evidence" value="ECO:0007669"/>
    <property type="project" value="UniProtKB-KW"/>
</dbReference>
<dbReference type="EMBL" id="WNCL01000007">
    <property type="protein sequence ID" value="MTU42735.1"/>
    <property type="molecule type" value="Genomic_DNA"/>
</dbReference>
<keyword evidence="6" id="KW-0408">Iron</keyword>
<evidence type="ECO:0000259" key="8">
    <source>
        <dbReference type="PROSITE" id="PS51379"/>
    </source>
</evidence>
<proteinExistence type="predicted"/>
<feature type="domain" description="4Fe-4S ferredoxin-type" evidence="8">
    <location>
        <begin position="79"/>
        <end position="108"/>
    </location>
</feature>
<dbReference type="InterPro" id="IPR017896">
    <property type="entry name" value="4Fe4S_Fe-S-bd"/>
</dbReference>
<gene>
    <name evidence="9" type="ORF">GMD42_03665</name>
</gene>
<evidence type="ECO:0000256" key="3">
    <source>
        <dbReference type="ARBA" id="ARBA00022485"/>
    </source>
</evidence>
<dbReference type="CDD" id="cd10551">
    <property type="entry name" value="PsrB"/>
    <property type="match status" value="1"/>
</dbReference>
<evidence type="ECO:0000256" key="4">
    <source>
        <dbReference type="ARBA" id="ARBA00022723"/>
    </source>
</evidence>
<dbReference type="SUPFAM" id="SSF54862">
    <property type="entry name" value="4Fe-4S ferredoxins"/>
    <property type="match status" value="1"/>
</dbReference>
<keyword evidence="7" id="KW-0411">Iron-sulfur</keyword>
<sequence length="210" mass="23365">MSRMGIIVNVDECIGCHACFIACKQENQVSPNIQWNRIRKVENREQNIINYFRASCQHCEDPACLKVCPMKAVYKGPHGEILIDQDKCIACKACLAACPYGIPMFNDRKLTSYYGEKQPLFSPSNPPTKNAQPGKAEHCTLCSHRLANGKEPACVEICPAKALTLVDFDAPTEKQKKLLAKAVQLKAGVDTKPKVRYICSNMDFSEVALK</sequence>
<organism evidence="9 10">
    <name type="scientific">Parasutterella excrementihominis</name>
    <dbReference type="NCBI Taxonomy" id="487175"/>
    <lineage>
        <taxon>Bacteria</taxon>
        <taxon>Pseudomonadati</taxon>
        <taxon>Pseudomonadota</taxon>
        <taxon>Betaproteobacteria</taxon>
        <taxon>Burkholderiales</taxon>
        <taxon>Sutterellaceae</taxon>
        <taxon>Parasutterella</taxon>
    </lineage>
</organism>
<dbReference type="PROSITE" id="PS00198">
    <property type="entry name" value="4FE4S_FER_1"/>
    <property type="match status" value="1"/>
</dbReference>
<comment type="caution">
    <text evidence="9">The sequence shown here is derived from an EMBL/GenBank/DDBJ whole genome shotgun (WGS) entry which is preliminary data.</text>
</comment>
<evidence type="ECO:0000256" key="6">
    <source>
        <dbReference type="ARBA" id="ARBA00023004"/>
    </source>
</evidence>
<keyword evidence="3" id="KW-0004">4Fe-4S</keyword>
<feature type="domain" description="4Fe-4S ferredoxin-type" evidence="8">
    <location>
        <begin position="45"/>
        <end position="78"/>
    </location>
</feature>
<comment type="cofactor">
    <cofactor evidence="1">
        <name>[4Fe-4S] cluster</name>
        <dbReference type="ChEBI" id="CHEBI:49883"/>
    </cofactor>
</comment>
<keyword evidence="2" id="KW-0813">Transport</keyword>
<accession>A0A6I3S1C9</accession>
<dbReference type="PRINTS" id="PR00354">
    <property type="entry name" value="7FE8SFRDOXIN"/>
</dbReference>
<keyword evidence="4" id="KW-0479">Metal-binding</keyword>
<dbReference type="GO" id="GO:0051539">
    <property type="term" value="F:4 iron, 4 sulfur cluster binding"/>
    <property type="evidence" value="ECO:0007669"/>
    <property type="project" value="UniProtKB-KW"/>
</dbReference>
<keyword evidence="5" id="KW-0249">Electron transport</keyword>
<dbReference type="PROSITE" id="PS51379">
    <property type="entry name" value="4FE4S_FER_2"/>
    <property type="match status" value="3"/>
</dbReference>
<dbReference type="InterPro" id="IPR000813">
    <property type="entry name" value="7Fe_ferredoxin"/>
</dbReference>
<dbReference type="Proteomes" id="UP000462362">
    <property type="component" value="Unassembled WGS sequence"/>
</dbReference>
<dbReference type="AlphaFoldDB" id="A0A6I3S1C9"/>
<name>A0A6I3S1C9_9BURK</name>
<dbReference type="PANTHER" id="PTHR43177">
    <property type="entry name" value="PROTEIN NRFC"/>
    <property type="match status" value="1"/>
</dbReference>
<dbReference type="InterPro" id="IPR017900">
    <property type="entry name" value="4Fe4S_Fe_S_CS"/>
</dbReference>
<reference evidence="9 10" key="1">
    <citation type="journal article" date="2019" name="Nat. Med.">
        <title>A library of human gut bacterial isolates paired with longitudinal multiomics data enables mechanistic microbiome research.</title>
        <authorList>
            <person name="Poyet M."/>
            <person name="Groussin M."/>
            <person name="Gibbons S.M."/>
            <person name="Avila-Pacheco J."/>
            <person name="Jiang X."/>
            <person name="Kearney S.M."/>
            <person name="Perrotta A.R."/>
            <person name="Berdy B."/>
            <person name="Zhao S."/>
            <person name="Lieberman T.D."/>
            <person name="Swanson P.K."/>
            <person name="Smith M."/>
            <person name="Roesemann S."/>
            <person name="Alexander J.E."/>
            <person name="Rich S.A."/>
            <person name="Livny J."/>
            <person name="Vlamakis H."/>
            <person name="Clish C."/>
            <person name="Bullock K."/>
            <person name="Deik A."/>
            <person name="Scott J."/>
            <person name="Pierce K.A."/>
            <person name="Xavier R.J."/>
            <person name="Alm E.J."/>
        </authorList>
    </citation>
    <scope>NUCLEOTIDE SEQUENCE [LARGE SCALE GENOMIC DNA]</scope>
    <source>
        <strain evidence="9 10">BIOML-A2</strain>
    </source>
</reference>
<dbReference type="Pfam" id="PF13247">
    <property type="entry name" value="Fer4_11"/>
    <property type="match status" value="2"/>
</dbReference>